<proteinExistence type="inferred from homology"/>
<evidence type="ECO:0000256" key="2">
    <source>
        <dbReference type="ARBA" id="ARBA00018987"/>
    </source>
</evidence>
<name>A0A9J6F6I7_RHIMP</name>
<accession>A0A9J6F6I7</accession>
<feature type="domain" description="RecQ mediated genome instability protein 1 OB-fold" evidence="4">
    <location>
        <begin position="69"/>
        <end position="202"/>
    </location>
</feature>
<reference evidence="6" key="2">
    <citation type="submission" date="2021-09" db="EMBL/GenBank/DDBJ databases">
        <authorList>
            <person name="Jia N."/>
            <person name="Wang J."/>
            <person name="Shi W."/>
            <person name="Du L."/>
            <person name="Sun Y."/>
            <person name="Zhan W."/>
            <person name="Jiang J."/>
            <person name="Wang Q."/>
            <person name="Zhang B."/>
            <person name="Ji P."/>
            <person name="Sakyi L.B."/>
            <person name="Cui X."/>
            <person name="Yuan T."/>
            <person name="Jiang B."/>
            <person name="Yang W."/>
            <person name="Lam T.T.-Y."/>
            <person name="Chang Q."/>
            <person name="Ding S."/>
            <person name="Wang X."/>
            <person name="Zhu J."/>
            <person name="Ruan X."/>
            <person name="Zhao L."/>
            <person name="Wei J."/>
            <person name="Que T."/>
            <person name="Du C."/>
            <person name="Cheng J."/>
            <person name="Dai P."/>
            <person name="Han X."/>
            <person name="Huang E."/>
            <person name="Gao Y."/>
            <person name="Liu J."/>
            <person name="Shao H."/>
            <person name="Ye R."/>
            <person name="Li L."/>
            <person name="Wei W."/>
            <person name="Wang X."/>
            <person name="Wang C."/>
            <person name="Huo Q."/>
            <person name="Li W."/>
            <person name="Guo W."/>
            <person name="Chen H."/>
            <person name="Chen S."/>
            <person name="Zhou L."/>
            <person name="Zhou L."/>
            <person name="Ni X."/>
            <person name="Tian J."/>
            <person name="Zhou Y."/>
            <person name="Sheng Y."/>
            <person name="Liu T."/>
            <person name="Pan Y."/>
            <person name="Xia L."/>
            <person name="Li J."/>
            <person name="Zhao F."/>
            <person name="Cao W."/>
        </authorList>
    </citation>
    <scope>NUCLEOTIDE SEQUENCE</scope>
    <source>
        <strain evidence="6">Rmic-2018</strain>
        <tissue evidence="6">Larvae</tissue>
    </source>
</reference>
<feature type="domain" description="RecQ-mediated genome instability protein 1 C-terminal OB-fold" evidence="5">
    <location>
        <begin position="407"/>
        <end position="491"/>
    </location>
</feature>
<dbReference type="FunFam" id="2.40.50.770:FF:000002">
    <property type="entry name" value="recQ-mediated genome instability protein 1"/>
    <property type="match status" value="1"/>
</dbReference>
<dbReference type="InterPro" id="IPR042470">
    <property type="entry name" value="RMI1_N_C_sf"/>
</dbReference>
<dbReference type="GO" id="GO:0003676">
    <property type="term" value="F:nucleic acid binding"/>
    <property type="evidence" value="ECO:0007669"/>
    <property type="project" value="InterPro"/>
</dbReference>
<dbReference type="Pfam" id="PF16099">
    <property type="entry name" value="RMI1_C"/>
    <property type="match status" value="1"/>
</dbReference>
<feature type="compositionally biased region" description="Polar residues" evidence="3">
    <location>
        <begin position="378"/>
        <end position="389"/>
    </location>
</feature>
<dbReference type="Gene3D" id="2.40.50.510">
    <property type="match status" value="1"/>
</dbReference>
<dbReference type="Proteomes" id="UP000821866">
    <property type="component" value="Chromosome 1"/>
</dbReference>
<protein>
    <recommendedName>
        <fullName evidence="2">RecQ-mediated genome instability protein 1</fullName>
    </recommendedName>
</protein>
<dbReference type="GO" id="GO:0031422">
    <property type="term" value="C:RecQ family helicase-topoisomerase III complex"/>
    <property type="evidence" value="ECO:0007669"/>
    <property type="project" value="TreeGrafter"/>
</dbReference>
<dbReference type="GO" id="GO:0000712">
    <property type="term" value="P:resolution of meiotic recombination intermediates"/>
    <property type="evidence" value="ECO:0007669"/>
    <property type="project" value="TreeGrafter"/>
</dbReference>
<dbReference type="Gene3D" id="2.40.50.770">
    <property type="entry name" value="RecQ-mediated genome instability protein Rmi1, C-terminal domain"/>
    <property type="match status" value="1"/>
</dbReference>
<evidence type="ECO:0000256" key="3">
    <source>
        <dbReference type="SAM" id="MobiDB-lite"/>
    </source>
</evidence>
<comment type="similarity">
    <text evidence="1">Belongs to the RMI1 family.</text>
</comment>
<dbReference type="VEuPathDB" id="VectorBase:LOC119185862"/>
<dbReference type="GO" id="GO:0000724">
    <property type="term" value="P:double-strand break repair via homologous recombination"/>
    <property type="evidence" value="ECO:0007669"/>
    <property type="project" value="TreeGrafter"/>
</dbReference>
<evidence type="ECO:0000259" key="4">
    <source>
        <dbReference type="Pfam" id="PF08585"/>
    </source>
</evidence>
<evidence type="ECO:0000259" key="5">
    <source>
        <dbReference type="Pfam" id="PF16099"/>
    </source>
</evidence>
<dbReference type="InterPro" id="IPR032199">
    <property type="entry name" value="RMI1_C"/>
</dbReference>
<dbReference type="SMART" id="SM01161">
    <property type="entry name" value="DUF1767"/>
    <property type="match status" value="1"/>
</dbReference>
<gene>
    <name evidence="6" type="ORF">HPB51_026123</name>
</gene>
<evidence type="ECO:0000256" key="1">
    <source>
        <dbReference type="ARBA" id="ARBA00006395"/>
    </source>
</evidence>
<dbReference type="Pfam" id="PF08585">
    <property type="entry name" value="RMI1_N_C"/>
    <property type="match status" value="1"/>
</dbReference>
<keyword evidence="7" id="KW-1185">Reference proteome</keyword>
<dbReference type="InterPro" id="IPR013894">
    <property type="entry name" value="RMI1_OB"/>
</dbReference>
<dbReference type="PANTHER" id="PTHR14790:SF15">
    <property type="entry name" value="RECQ-MEDIATED GENOME INSTABILITY PROTEIN 1"/>
    <property type="match status" value="1"/>
</dbReference>
<dbReference type="GO" id="GO:0000166">
    <property type="term" value="F:nucleotide binding"/>
    <property type="evidence" value="ECO:0007669"/>
    <property type="project" value="InterPro"/>
</dbReference>
<feature type="compositionally biased region" description="Basic and acidic residues" evidence="3">
    <location>
        <begin position="226"/>
        <end position="252"/>
    </location>
</feature>
<feature type="region of interest" description="Disordered" evidence="3">
    <location>
        <begin position="221"/>
        <end position="264"/>
    </location>
</feature>
<evidence type="ECO:0000313" key="6">
    <source>
        <dbReference type="EMBL" id="KAH8042858.1"/>
    </source>
</evidence>
<dbReference type="GO" id="GO:0016604">
    <property type="term" value="C:nuclear body"/>
    <property type="evidence" value="ECO:0007669"/>
    <property type="project" value="TreeGrafter"/>
</dbReference>
<comment type="caution">
    <text evidence="6">The sequence shown here is derived from an EMBL/GenBank/DDBJ whole genome shotgun (WGS) entry which is preliminary data.</text>
</comment>
<sequence>MSQVDDLAERFAQQSIIVNRSWLQACARHVQEESAAPEQIATFGGDVYKQVYYQLLVTNLWELGMSCLPDSALAAHKLMLKGSFFLQVDCVRDISQPAYSQLLKITKAENPNTVVQADPIEKPFPWQAQPKRVLKLELTDGTLRMQAIEFEPVPCMSADMRPGIKLLITGPVECRRGVMFLRADNVRVLGGMVESLSEGNSREAVLCRVLGRDLAQVLDGVPRPLTADRPERDREDTNDRQSINDRPPDHPVRVPGASGSPRIDSDFHIISRATTIPLANSNSTTVRMTSSVLDVDHEWDRADRAGMDPDDVLMSQIDFGNLEPEAEIHDCVDEDVDEDLLREQLEFQAQAAGDSVLQDTVETDGHDTSEPYVEPRSSACTRGASTNDEPLNEESRQQSVGKRSSPSRPYTQLSSVLKGGKHPDSSEVVIIKGYISTPTSKLKVGPEETWQLSAIVTDDTASLEVDIENSLLANWMGLTAADAKKKCKLSSKFKEFFAGKPVLSTEIASCPRGGNDAAKNFRAPAIREDLDLDVSDTTVPRRLRTAGLRVAEATTNGGTQRTHDGSLLSFTKHGHQKSGVASSFRLSRSFRRNKTKDCVFGDYQAHTRYGLGPLQRRRGNLSSEQYCSILNNVLLPYARSLFPDGDYLFQQDWSPLLMARAVKEFQAEQHMQLHGMASERSGPECDRKRVGPSESFFGKEAPSFRDFGPVVGASQQRVGKAESRSGICSITLRLDRYRPE</sequence>
<dbReference type="AlphaFoldDB" id="A0A9J6F6I7"/>
<dbReference type="Gene3D" id="3.30.420.10">
    <property type="entry name" value="Ribonuclease H-like superfamily/Ribonuclease H"/>
    <property type="match status" value="1"/>
</dbReference>
<feature type="region of interest" description="Disordered" evidence="3">
    <location>
        <begin position="351"/>
        <end position="423"/>
    </location>
</feature>
<dbReference type="EMBL" id="JABSTU010000001">
    <property type="protein sequence ID" value="KAH8042858.1"/>
    <property type="molecule type" value="Genomic_DNA"/>
</dbReference>
<dbReference type="PANTHER" id="PTHR14790">
    <property type="entry name" value="RECQ-MEDIATED GENOME INSTABILITY PROTEIN 1 RMI1"/>
    <property type="match status" value="1"/>
</dbReference>
<dbReference type="InterPro" id="IPR036397">
    <property type="entry name" value="RNaseH_sf"/>
</dbReference>
<evidence type="ECO:0000313" key="7">
    <source>
        <dbReference type="Proteomes" id="UP000821866"/>
    </source>
</evidence>
<organism evidence="6 7">
    <name type="scientific">Rhipicephalus microplus</name>
    <name type="common">Cattle tick</name>
    <name type="synonym">Boophilus microplus</name>
    <dbReference type="NCBI Taxonomy" id="6941"/>
    <lineage>
        <taxon>Eukaryota</taxon>
        <taxon>Metazoa</taxon>
        <taxon>Ecdysozoa</taxon>
        <taxon>Arthropoda</taxon>
        <taxon>Chelicerata</taxon>
        <taxon>Arachnida</taxon>
        <taxon>Acari</taxon>
        <taxon>Parasitiformes</taxon>
        <taxon>Ixodida</taxon>
        <taxon>Ixodoidea</taxon>
        <taxon>Ixodidae</taxon>
        <taxon>Rhipicephalinae</taxon>
        <taxon>Rhipicephalus</taxon>
        <taxon>Boophilus</taxon>
    </lineage>
</organism>
<feature type="compositionally biased region" description="Polar residues" evidence="3">
    <location>
        <begin position="397"/>
        <end position="415"/>
    </location>
</feature>
<reference evidence="6" key="1">
    <citation type="journal article" date="2020" name="Cell">
        <title>Large-Scale Comparative Analyses of Tick Genomes Elucidate Their Genetic Diversity and Vector Capacities.</title>
        <authorList>
            <consortium name="Tick Genome and Microbiome Consortium (TIGMIC)"/>
            <person name="Jia N."/>
            <person name="Wang J."/>
            <person name="Shi W."/>
            <person name="Du L."/>
            <person name="Sun Y."/>
            <person name="Zhan W."/>
            <person name="Jiang J.F."/>
            <person name="Wang Q."/>
            <person name="Zhang B."/>
            <person name="Ji P."/>
            <person name="Bell-Sakyi L."/>
            <person name="Cui X.M."/>
            <person name="Yuan T.T."/>
            <person name="Jiang B.G."/>
            <person name="Yang W.F."/>
            <person name="Lam T.T."/>
            <person name="Chang Q.C."/>
            <person name="Ding S.J."/>
            <person name="Wang X.J."/>
            <person name="Zhu J.G."/>
            <person name="Ruan X.D."/>
            <person name="Zhao L."/>
            <person name="Wei J.T."/>
            <person name="Ye R.Z."/>
            <person name="Que T.C."/>
            <person name="Du C.H."/>
            <person name="Zhou Y.H."/>
            <person name="Cheng J.X."/>
            <person name="Dai P.F."/>
            <person name="Guo W.B."/>
            <person name="Han X.H."/>
            <person name="Huang E.J."/>
            <person name="Li L.F."/>
            <person name="Wei W."/>
            <person name="Gao Y.C."/>
            <person name="Liu J.Z."/>
            <person name="Shao H.Z."/>
            <person name="Wang X."/>
            <person name="Wang C.C."/>
            <person name="Yang T.C."/>
            <person name="Huo Q.B."/>
            <person name="Li W."/>
            <person name="Chen H.Y."/>
            <person name="Chen S.E."/>
            <person name="Zhou L.G."/>
            <person name="Ni X.B."/>
            <person name="Tian J.H."/>
            <person name="Sheng Y."/>
            <person name="Liu T."/>
            <person name="Pan Y.S."/>
            <person name="Xia L.Y."/>
            <person name="Li J."/>
            <person name="Zhao F."/>
            <person name="Cao W.C."/>
        </authorList>
    </citation>
    <scope>NUCLEOTIDE SEQUENCE</scope>
    <source>
        <strain evidence="6">Rmic-2018</strain>
    </source>
</reference>